<keyword evidence="6 7" id="KW-0472">Membrane</keyword>
<gene>
    <name evidence="8" type="ORF">UFOPK3564_00492</name>
</gene>
<dbReference type="AlphaFoldDB" id="A0A6J7G6A3"/>
<keyword evidence="3" id="KW-1003">Cell membrane</keyword>
<evidence type="ECO:0000313" key="8">
    <source>
        <dbReference type="EMBL" id="CAB4899603.1"/>
    </source>
</evidence>
<evidence type="ECO:0000256" key="4">
    <source>
        <dbReference type="ARBA" id="ARBA00022692"/>
    </source>
</evidence>
<feature type="transmembrane region" description="Helical" evidence="7">
    <location>
        <begin position="74"/>
        <end position="93"/>
    </location>
</feature>
<evidence type="ECO:0000256" key="3">
    <source>
        <dbReference type="ARBA" id="ARBA00022475"/>
    </source>
</evidence>
<feature type="transmembrane region" description="Helical" evidence="7">
    <location>
        <begin position="202"/>
        <end position="220"/>
    </location>
</feature>
<dbReference type="PANTHER" id="PTHR30269:SF0">
    <property type="entry name" value="MEMBRANE TRANSPORTER PROTEIN YFCA-RELATED"/>
    <property type="match status" value="1"/>
</dbReference>
<accession>A0A6J7G6A3</accession>
<sequence length="250" mass="25409">MSVPEILVVLLAGLAAGGINAIVGSGSLVTFPVLLAVGFPSVTANVSNTVGLAFGNASAVWGYRRELRGQGRRVALMGTGTALGAAVGALLLLVLPDGVFEAVVPLLILLACFLMARRPAPPQTTRAVTRSRLLLLVAIAFAVGVYGGYFGAAQGVILLAALRLLLPEDLQRLNGLKNALAGIANAVAAIGFVLFADVAWDAAAIVAVGSIAGATLGARYGRRMPDAVLRTIVVVGGTLVAVVLLVRLVL</sequence>
<protein>
    <submittedName>
        <fullName evidence="8">Unannotated protein</fullName>
    </submittedName>
</protein>
<proteinExistence type="predicted"/>
<dbReference type="GO" id="GO:0005886">
    <property type="term" value="C:plasma membrane"/>
    <property type="evidence" value="ECO:0007669"/>
    <property type="project" value="UniProtKB-SubCell"/>
</dbReference>
<feature type="transmembrane region" description="Helical" evidence="7">
    <location>
        <begin position="227"/>
        <end position="249"/>
    </location>
</feature>
<dbReference type="PANTHER" id="PTHR30269">
    <property type="entry name" value="TRANSMEMBRANE PROTEIN YFCA"/>
    <property type="match status" value="1"/>
</dbReference>
<evidence type="ECO:0000256" key="6">
    <source>
        <dbReference type="ARBA" id="ARBA00023136"/>
    </source>
</evidence>
<dbReference type="EMBL" id="CAFBMK010000016">
    <property type="protein sequence ID" value="CAB4899603.1"/>
    <property type="molecule type" value="Genomic_DNA"/>
</dbReference>
<dbReference type="InterPro" id="IPR052017">
    <property type="entry name" value="TSUP"/>
</dbReference>
<feature type="transmembrane region" description="Helical" evidence="7">
    <location>
        <begin position="99"/>
        <end position="115"/>
    </location>
</feature>
<keyword evidence="4 7" id="KW-0812">Transmembrane</keyword>
<organism evidence="8">
    <name type="scientific">freshwater metagenome</name>
    <dbReference type="NCBI Taxonomy" id="449393"/>
    <lineage>
        <taxon>unclassified sequences</taxon>
        <taxon>metagenomes</taxon>
        <taxon>ecological metagenomes</taxon>
    </lineage>
</organism>
<keyword evidence="5 7" id="KW-1133">Transmembrane helix</keyword>
<evidence type="ECO:0000256" key="1">
    <source>
        <dbReference type="ARBA" id="ARBA00004651"/>
    </source>
</evidence>
<dbReference type="InterPro" id="IPR002781">
    <property type="entry name" value="TM_pro_TauE-like"/>
</dbReference>
<feature type="transmembrane region" description="Helical" evidence="7">
    <location>
        <begin position="31"/>
        <end position="54"/>
    </location>
</feature>
<evidence type="ECO:0000256" key="5">
    <source>
        <dbReference type="ARBA" id="ARBA00022989"/>
    </source>
</evidence>
<keyword evidence="2" id="KW-0813">Transport</keyword>
<evidence type="ECO:0000256" key="2">
    <source>
        <dbReference type="ARBA" id="ARBA00022448"/>
    </source>
</evidence>
<reference evidence="8" key="1">
    <citation type="submission" date="2020-05" db="EMBL/GenBank/DDBJ databases">
        <authorList>
            <person name="Chiriac C."/>
            <person name="Salcher M."/>
            <person name="Ghai R."/>
            <person name="Kavagutti S V."/>
        </authorList>
    </citation>
    <scope>NUCLEOTIDE SEQUENCE</scope>
</reference>
<evidence type="ECO:0000256" key="7">
    <source>
        <dbReference type="SAM" id="Phobius"/>
    </source>
</evidence>
<name>A0A6J7G6A3_9ZZZZ</name>
<comment type="subcellular location">
    <subcellularLocation>
        <location evidence="1">Cell membrane</location>
        <topology evidence="1">Multi-pass membrane protein</topology>
    </subcellularLocation>
</comment>
<dbReference type="Pfam" id="PF01925">
    <property type="entry name" value="TauE"/>
    <property type="match status" value="1"/>
</dbReference>